<dbReference type="Proteomes" id="UP000694621">
    <property type="component" value="Unplaced"/>
</dbReference>
<organism evidence="3 4">
    <name type="scientific">Astyanax mexicanus</name>
    <name type="common">Blind cave fish</name>
    <name type="synonym">Astyanax fasciatus mexicanus</name>
    <dbReference type="NCBI Taxonomy" id="7994"/>
    <lineage>
        <taxon>Eukaryota</taxon>
        <taxon>Metazoa</taxon>
        <taxon>Chordata</taxon>
        <taxon>Craniata</taxon>
        <taxon>Vertebrata</taxon>
        <taxon>Euteleostomi</taxon>
        <taxon>Actinopterygii</taxon>
        <taxon>Neopterygii</taxon>
        <taxon>Teleostei</taxon>
        <taxon>Ostariophysi</taxon>
        <taxon>Characiformes</taxon>
        <taxon>Characoidei</taxon>
        <taxon>Acestrorhamphidae</taxon>
        <taxon>Acestrorhamphinae</taxon>
        <taxon>Astyanax</taxon>
    </lineage>
</organism>
<keyword evidence="1" id="KW-0812">Transmembrane</keyword>
<protein>
    <submittedName>
        <fullName evidence="3">Methyltransferase like 24</fullName>
    </submittedName>
    <submittedName>
        <fullName evidence="2">Methyltransferase-like protein 24</fullName>
    </submittedName>
</protein>
<reference evidence="3" key="2">
    <citation type="submission" date="2025-05" db="UniProtKB">
        <authorList>
            <consortium name="Ensembl"/>
        </authorList>
    </citation>
    <scope>IDENTIFICATION</scope>
</reference>
<gene>
    <name evidence="2" type="primary">METTL24</name>
    <name evidence="2" type="ORF">AMEX_G5412</name>
</gene>
<dbReference type="GO" id="GO:0008168">
    <property type="term" value="F:methyltransferase activity"/>
    <property type="evidence" value="ECO:0007669"/>
    <property type="project" value="UniProtKB-KW"/>
</dbReference>
<evidence type="ECO:0000313" key="3">
    <source>
        <dbReference type="Ensembl" id="ENSAMXP00005049873.1"/>
    </source>
</evidence>
<evidence type="ECO:0000313" key="2">
    <source>
        <dbReference type="EMBL" id="KAG9279851.1"/>
    </source>
</evidence>
<dbReference type="PANTHER" id="PTHR32026">
    <property type="entry name" value="METHYLTRANSFERASE-LIKE PROTEIN 24"/>
    <property type="match status" value="1"/>
</dbReference>
<proteinExistence type="predicted"/>
<evidence type="ECO:0000313" key="4">
    <source>
        <dbReference type="Proteomes" id="UP000694621"/>
    </source>
</evidence>
<dbReference type="KEGG" id="amex:103037052"/>
<dbReference type="PANTHER" id="PTHR32026:SF23">
    <property type="entry name" value="METHYLTRANSFERASE-LIKE PROTEIN 24"/>
    <property type="match status" value="1"/>
</dbReference>
<dbReference type="OrthoDB" id="10006218at2759"/>
<sequence length="355" mass="39332">MQREGMAACRSGGLRGLVPRVFVFALSLLLLLQLMVSLAVLRSSPGPAEQPVFTVITIQGAVRPGESVRSAAAVLRGLENLPEDESAGLAADEEETELNPQQVTDREVVLQPWASEQPSFSTEVQRLTQFITTPEVNCSRWLGSVGPQSALESSDTLCMDYWTSGNPCVAYSFSLDGKDAVFLDSTLSLGFEVHRFDPSRRLRHSGGSGLGSIQHHQAWLDWRRPHARPHRGVLGTVPRRLADIMASLGHRTVDVVRADLESAEWRVLESWVQDGTLRKINQLILTVHLQWAGFEVGGTEVEVVRFWYSILKALHNSGLHLAHSTYGPGHTVLRHELPGTHSSYTLSWVRTREHL</sequence>
<dbReference type="GO" id="GO:0032259">
    <property type="term" value="P:methylation"/>
    <property type="evidence" value="ECO:0007669"/>
    <property type="project" value="UniProtKB-KW"/>
</dbReference>
<keyword evidence="1" id="KW-0472">Membrane</keyword>
<keyword evidence="2" id="KW-0489">Methyltransferase</keyword>
<name>A0A8B9RKT8_ASTMX</name>
<keyword evidence="1" id="KW-1133">Transmembrane helix</keyword>
<keyword evidence="2" id="KW-0808">Transferase</keyword>
<feature type="transmembrane region" description="Helical" evidence="1">
    <location>
        <begin position="21"/>
        <end position="41"/>
    </location>
</feature>
<accession>A0A8B9RKT8</accession>
<evidence type="ECO:0000256" key="1">
    <source>
        <dbReference type="SAM" id="Phobius"/>
    </source>
</evidence>
<dbReference type="Ensembl" id="ENSAMXT00005054051.1">
    <property type="protein sequence ID" value="ENSAMXP00005049873.1"/>
    <property type="gene ID" value="ENSAMXG00005022673.1"/>
</dbReference>
<dbReference type="AlphaFoldDB" id="A0A8B9RKT8"/>
<dbReference type="Proteomes" id="UP000752171">
    <property type="component" value="Unassembled WGS sequence"/>
</dbReference>
<evidence type="ECO:0000313" key="5">
    <source>
        <dbReference type="Proteomes" id="UP000752171"/>
    </source>
</evidence>
<dbReference type="EMBL" id="JAICCE010000003">
    <property type="protein sequence ID" value="KAG9279851.1"/>
    <property type="molecule type" value="Genomic_DNA"/>
</dbReference>
<dbReference type="InterPro" id="IPR026913">
    <property type="entry name" value="METTL24"/>
</dbReference>
<reference evidence="2 5" key="1">
    <citation type="submission" date="2021-07" db="EMBL/GenBank/DDBJ databases">
        <authorList>
            <person name="Imarazene B."/>
            <person name="Zahm M."/>
            <person name="Klopp C."/>
            <person name="Cabau C."/>
            <person name="Beille S."/>
            <person name="Jouanno E."/>
            <person name="Castinel A."/>
            <person name="Lluch J."/>
            <person name="Gil L."/>
            <person name="Kuchtly C."/>
            <person name="Lopez Roques C."/>
            <person name="Donnadieu C."/>
            <person name="Parrinello H."/>
            <person name="Journot L."/>
            <person name="Du K."/>
            <person name="Schartl M."/>
            <person name="Retaux S."/>
            <person name="Guiguen Y."/>
        </authorList>
    </citation>
    <scope>NUCLEOTIDE SEQUENCE [LARGE SCALE GENOMIC DNA]</scope>
    <source>
        <strain evidence="2">Pach_M1</strain>
        <tissue evidence="2">Testis</tissue>
    </source>
</reference>